<feature type="domain" description="Transglutaminase-like" evidence="3">
    <location>
        <begin position="251"/>
        <end position="344"/>
    </location>
</feature>
<evidence type="ECO:0000259" key="3">
    <source>
        <dbReference type="Pfam" id="PF01841"/>
    </source>
</evidence>
<keyword evidence="2" id="KW-0732">Signal</keyword>
<evidence type="ECO:0000313" key="5">
    <source>
        <dbReference type="Proteomes" id="UP000607645"/>
    </source>
</evidence>
<evidence type="ECO:0000256" key="1">
    <source>
        <dbReference type="SAM" id="MobiDB-lite"/>
    </source>
</evidence>
<accession>A0A8J6M8K9</accession>
<dbReference type="Pfam" id="PF01841">
    <property type="entry name" value="Transglut_core"/>
    <property type="match status" value="1"/>
</dbReference>
<feature type="compositionally biased region" description="Acidic residues" evidence="1">
    <location>
        <begin position="403"/>
        <end position="413"/>
    </location>
</feature>
<comment type="caution">
    <text evidence="4">The sequence shown here is derived from an EMBL/GenBank/DDBJ whole genome shotgun (WGS) entry which is preliminary data.</text>
</comment>
<sequence>MKRKILCLMLTGLLALSGCTSLLNHDYVDVQPHADRPVTEEDSSIVRVETYKQLMDGIYSFVQDGQTRGVIHIANYKGRTNSTLEADLAAACDEVKYEDALGAYCVDYIRYETSYIVSYYEADIYISYRRTRDQVKSIKTVTGSSAIREELQGTLSSFGSEAVLQVSYFNEDESYIRGLIHQAYYDTPMAAMGMPEIDISIYPNSDTVQYGAGYPRIVEILLTYPEDQETLRKKSVALADHAESLAPQLAALHGEEAAREAFDQLRAQTLYIPSGGAKSPERLNTTYAAAVEGRADSEGMALAFQLYCQLAGVECTVVSGAVDGAAHFWNIIALPGGEYRHVDATREDGFALHDADLAALAYAWDRKEYPACGNQPIPDGEQAPEDTAAANPDGSGLTVPSEDSGDFSPDELPADSPVQSASPQPSATFYVGNKNAP</sequence>
<feature type="compositionally biased region" description="Low complexity" evidence="1">
    <location>
        <begin position="414"/>
        <end position="427"/>
    </location>
</feature>
<dbReference type="Proteomes" id="UP000607645">
    <property type="component" value="Unassembled WGS sequence"/>
</dbReference>
<feature type="region of interest" description="Disordered" evidence="1">
    <location>
        <begin position="373"/>
        <end position="437"/>
    </location>
</feature>
<dbReference type="SUPFAM" id="SSF54001">
    <property type="entry name" value="Cysteine proteinases"/>
    <property type="match status" value="1"/>
</dbReference>
<feature type="chain" id="PRO_5039527336" description="Transglutaminase-like domain-containing protein" evidence="2">
    <location>
        <begin position="18"/>
        <end position="437"/>
    </location>
</feature>
<organism evidence="4 5">
    <name type="scientific">Lawsonibacter faecis</name>
    <dbReference type="NCBI Taxonomy" id="2763052"/>
    <lineage>
        <taxon>Bacteria</taxon>
        <taxon>Bacillati</taxon>
        <taxon>Bacillota</taxon>
        <taxon>Clostridia</taxon>
        <taxon>Eubacteriales</taxon>
        <taxon>Oscillospiraceae</taxon>
        <taxon>Lawsonibacter</taxon>
    </lineage>
</organism>
<dbReference type="InterPro" id="IPR002931">
    <property type="entry name" value="Transglutaminase-like"/>
</dbReference>
<dbReference type="RefSeq" id="WP_186919879.1">
    <property type="nucleotide sequence ID" value="NZ_JACOPQ010000012.1"/>
</dbReference>
<feature type="signal peptide" evidence="2">
    <location>
        <begin position="1"/>
        <end position="17"/>
    </location>
</feature>
<keyword evidence="5" id="KW-1185">Reference proteome</keyword>
<protein>
    <recommendedName>
        <fullName evidence="3">Transglutaminase-like domain-containing protein</fullName>
    </recommendedName>
</protein>
<reference evidence="4" key="1">
    <citation type="submission" date="2020-08" db="EMBL/GenBank/DDBJ databases">
        <title>Genome public.</title>
        <authorList>
            <person name="Liu C."/>
            <person name="Sun Q."/>
        </authorList>
    </citation>
    <scope>NUCLEOTIDE SEQUENCE</scope>
    <source>
        <strain evidence="4">NSJ-52</strain>
    </source>
</reference>
<dbReference type="InterPro" id="IPR038765">
    <property type="entry name" value="Papain-like_cys_pep_sf"/>
</dbReference>
<dbReference type="AlphaFoldDB" id="A0A8J6M8K9"/>
<evidence type="ECO:0000313" key="4">
    <source>
        <dbReference type="EMBL" id="MBC5738092.1"/>
    </source>
</evidence>
<gene>
    <name evidence="4" type="ORF">H8S62_13855</name>
</gene>
<dbReference type="EMBL" id="JACOPQ010000012">
    <property type="protein sequence ID" value="MBC5738092.1"/>
    <property type="molecule type" value="Genomic_DNA"/>
</dbReference>
<proteinExistence type="predicted"/>
<evidence type="ECO:0000256" key="2">
    <source>
        <dbReference type="SAM" id="SignalP"/>
    </source>
</evidence>
<dbReference type="PROSITE" id="PS51257">
    <property type="entry name" value="PROKAR_LIPOPROTEIN"/>
    <property type="match status" value="1"/>
</dbReference>
<name>A0A8J6M8K9_9FIRM</name>